<protein>
    <submittedName>
        <fullName evidence="1">Uncharacterized protein</fullName>
    </submittedName>
</protein>
<keyword evidence="2" id="KW-1185">Reference proteome</keyword>
<dbReference type="HOGENOM" id="CLU_2293585_0_0_1"/>
<organism evidence="1 2">
    <name type="scientific">Thanatephorus cucumeris (strain AG1-IA)</name>
    <name type="common">Rice sheath blight fungus</name>
    <name type="synonym">Rhizoctonia solani</name>
    <dbReference type="NCBI Taxonomy" id="983506"/>
    <lineage>
        <taxon>Eukaryota</taxon>
        <taxon>Fungi</taxon>
        <taxon>Dikarya</taxon>
        <taxon>Basidiomycota</taxon>
        <taxon>Agaricomycotina</taxon>
        <taxon>Agaricomycetes</taxon>
        <taxon>Cantharellales</taxon>
        <taxon>Ceratobasidiaceae</taxon>
        <taxon>Rhizoctonia</taxon>
        <taxon>Rhizoctonia solani AG-1</taxon>
    </lineage>
</organism>
<evidence type="ECO:0000313" key="2">
    <source>
        <dbReference type="Proteomes" id="UP000011668"/>
    </source>
</evidence>
<dbReference type="EMBL" id="AFRT01001549">
    <property type="protein sequence ID" value="ELU39989.1"/>
    <property type="molecule type" value="Genomic_DNA"/>
</dbReference>
<sequence>MALNEPCSHMHHQRKDEAEVGDTIAEPYAFTHHPLIPCSSSLHERSISLTCPCYFIIGTLCLAIGSFAQSTKINQGISTKIVFFRIIRFTHRQGVPYSCIQ</sequence>
<comment type="caution">
    <text evidence="1">The sequence shown here is derived from an EMBL/GenBank/DDBJ whole genome shotgun (WGS) entry which is preliminary data.</text>
</comment>
<evidence type="ECO:0000313" key="1">
    <source>
        <dbReference type="EMBL" id="ELU39989.1"/>
    </source>
</evidence>
<accession>L8WUG1</accession>
<reference evidence="1 2" key="1">
    <citation type="journal article" date="2013" name="Nat. Commun.">
        <title>The evolution and pathogenic mechanisms of the rice sheath blight pathogen.</title>
        <authorList>
            <person name="Zheng A."/>
            <person name="Lin R."/>
            <person name="Xu L."/>
            <person name="Qin P."/>
            <person name="Tang C."/>
            <person name="Ai P."/>
            <person name="Zhang D."/>
            <person name="Liu Y."/>
            <person name="Sun Z."/>
            <person name="Feng H."/>
            <person name="Wang Y."/>
            <person name="Chen Y."/>
            <person name="Liang X."/>
            <person name="Fu R."/>
            <person name="Li Q."/>
            <person name="Zhang J."/>
            <person name="Yu X."/>
            <person name="Xie Z."/>
            <person name="Ding L."/>
            <person name="Guan P."/>
            <person name="Tang J."/>
            <person name="Liang Y."/>
            <person name="Wang S."/>
            <person name="Deng Q."/>
            <person name="Li S."/>
            <person name="Zhu J."/>
            <person name="Wang L."/>
            <person name="Liu H."/>
            <person name="Li P."/>
        </authorList>
    </citation>
    <scope>NUCLEOTIDE SEQUENCE [LARGE SCALE GENOMIC DNA]</scope>
    <source>
        <strain evidence="2">AG-1 IA</strain>
    </source>
</reference>
<dbReference type="Proteomes" id="UP000011668">
    <property type="component" value="Unassembled WGS sequence"/>
</dbReference>
<dbReference type="AlphaFoldDB" id="L8WUG1"/>
<name>L8WUG1_THACA</name>
<gene>
    <name evidence="1" type="ORF">AG1IA_05972</name>
</gene>
<proteinExistence type="predicted"/>